<dbReference type="PROSITE" id="PS00704">
    <property type="entry name" value="PROK_CO2_ANHYDRASE_1"/>
    <property type="match status" value="1"/>
</dbReference>
<evidence type="ECO:0000256" key="2">
    <source>
        <dbReference type="ARBA" id="ARBA00006217"/>
    </source>
</evidence>
<comment type="caution">
    <text evidence="9">The sequence shown here is derived from an EMBL/GenBank/DDBJ whole genome shotgun (WGS) entry which is preliminary data.</text>
</comment>
<protein>
    <recommendedName>
        <fullName evidence="3 8">Carbonic anhydrase</fullName>
        <ecNumber evidence="3 8">4.2.1.1</ecNumber>
    </recommendedName>
    <alternativeName>
        <fullName evidence="8">Carbonate dehydratase</fullName>
    </alternativeName>
</protein>
<sequence length="226" mass="25885">MESYQKLLLANKAWASEKLQLDPSYFQNLAADQKPEFLWIGCSDSRVPADQVSGTQPGEIFVHRNVANLVIHTDMSMLSVLQYAVEVLKVKHILVVGHYQCGGVKASMTNNDYGLINNWLRNIKDVYTKHHQELQSIEDDQERFDRLVEVNVIEQVKNVAKTTIVQNAWNSGEYPMIHGWVVDLKTGLIKPIIEIESKDSDALEEVYNFDFNKKKSKKLEDVNVEH</sequence>
<keyword evidence="10" id="KW-1185">Reference proteome</keyword>
<dbReference type="InterPro" id="IPR001765">
    <property type="entry name" value="Carbonic_anhydrase"/>
</dbReference>
<evidence type="ECO:0000313" key="9">
    <source>
        <dbReference type="EMBL" id="MFD2522707.1"/>
    </source>
</evidence>
<organism evidence="9 10">
    <name type="scientific">Emticicia soli</name>
    <dbReference type="NCBI Taxonomy" id="2027878"/>
    <lineage>
        <taxon>Bacteria</taxon>
        <taxon>Pseudomonadati</taxon>
        <taxon>Bacteroidota</taxon>
        <taxon>Cytophagia</taxon>
        <taxon>Cytophagales</taxon>
        <taxon>Leadbetterellaceae</taxon>
        <taxon>Emticicia</taxon>
    </lineage>
</organism>
<evidence type="ECO:0000256" key="1">
    <source>
        <dbReference type="ARBA" id="ARBA00001947"/>
    </source>
</evidence>
<keyword evidence="4" id="KW-0479">Metal-binding</keyword>
<evidence type="ECO:0000256" key="6">
    <source>
        <dbReference type="ARBA" id="ARBA00023239"/>
    </source>
</evidence>
<comment type="function">
    <text evidence="8">Reversible hydration of carbon dioxide.</text>
</comment>
<reference evidence="10" key="1">
    <citation type="journal article" date="2019" name="Int. J. Syst. Evol. Microbiol.">
        <title>The Global Catalogue of Microorganisms (GCM) 10K type strain sequencing project: providing services to taxonomists for standard genome sequencing and annotation.</title>
        <authorList>
            <consortium name="The Broad Institute Genomics Platform"/>
            <consortium name="The Broad Institute Genome Sequencing Center for Infectious Disease"/>
            <person name="Wu L."/>
            <person name="Ma J."/>
        </authorList>
    </citation>
    <scope>NUCLEOTIDE SEQUENCE [LARGE SCALE GENOMIC DNA]</scope>
    <source>
        <strain evidence="10">KCTC 52344</strain>
    </source>
</reference>
<gene>
    <name evidence="9" type="primary">can</name>
    <name evidence="9" type="ORF">ACFSR2_17545</name>
</gene>
<comment type="catalytic activity">
    <reaction evidence="7 8">
        <text>hydrogencarbonate + H(+) = CO2 + H2O</text>
        <dbReference type="Rhea" id="RHEA:10748"/>
        <dbReference type="ChEBI" id="CHEBI:15377"/>
        <dbReference type="ChEBI" id="CHEBI:15378"/>
        <dbReference type="ChEBI" id="CHEBI:16526"/>
        <dbReference type="ChEBI" id="CHEBI:17544"/>
        <dbReference type="EC" id="4.2.1.1"/>
    </reaction>
</comment>
<evidence type="ECO:0000256" key="5">
    <source>
        <dbReference type="ARBA" id="ARBA00022833"/>
    </source>
</evidence>
<dbReference type="PANTHER" id="PTHR11002:SF76">
    <property type="entry name" value="CARBONIC ANHYDRASE"/>
    <property type="match status" value="1"/>
</dbReference>
<evidence type="ECO:0000256" key="4">
    <source>
        <dbReference type="ARBA" id="ARBA00022723"/>
    </source>
</evidence>
<comment type="similarity">
    <text evidence="2 8">Belongs to the beta-class carbonic anhydrase family.</text>
</comment>
<keyword evidence="5 8" id="KW-0862">Zinc</keyword>
<dbReference type="CDD" id="cd00883">
    <property type="entry name" value="beta_CA_cladeA"/>
    <property type="match status" value="1"/>
</dbReference>
<dbReference type="Gene3D" id="3.40.1050.10">
    <property type="entry name" value="Carbonic anhydrase"/>
    <property type="match status" value="1"/>
</dbReference>
<dbReference type="InterPro" id="IPR015892">
    <property type="entry name" value="Carbonic_anhydrase_CS"/>
</dbReference>
<dbReference type="Proteomes" id="UP001597510">
    <property type="component" value="Unassembled WGS sequence"/>
</dbReference>
<dbReference type="PROSITE" id="PS00705">
    <property type="entry name" value="PROK_CO2_ANHYDRASE_2"/>
    <property type="match status" value="1"/>
</dbReference>
<dbReference type="EC" id="4.2.1.1" evidence="3 8"/>
<proteinExistence type="inferred from homology"/>
<dbReference type="EMBL" id="JBHULC010000021">
    <property type="protein sequence ID" value="MFD2522707.1"/>
    <property type="molecule type" value="Genomic_DNA"/>
</dbReference>
<evidence type="ECO:0000256" key="7">
    <source>
        <dbReference type="ARBA" id="ARBA00048348"/>
    </source>
</evidence>
<dbReference type="PANTHER" id="PTHR11002">
    <property type="entry name" value="CARBONIC ANHYDRASE"/>
    <property type="match status" value="1"/>
</dbReference>
<dbReference type="Pfam" id="PF00484">
    <property type="entry name" value="Pro_CA"/>
    <property type="match status" value="1"/>
</dbReference>
<comment type="cofactor">
    <cofactor evidence="1">
        <name>Zn(2+)</name>
        <dbReference type="ChEBI" id="CHEBI:29105"/>
    </cofactor>
</comment>
<dbReference type="SMART" id="SM00947">
    <property type="entry name" value="Pro_CA"/>
    <property type="match status" value="1"/>
</dbReference>
<evidence type="ECO:0000313" key="10">
    <source>
        <dbReference type="Proteomes" id="UP001597510"/>
    </source>
</evidence>
<keyword evidence="6 8" id="KW-0456">Lyase</keyword>
<evidence type="ECO:0000256" key="8">
    <source>
        <dbReference type="RuleBase" id="RU003956"/>
    </source>
</evidence>
<evidence type="ECO:0000256" key="3">
    <source>
        <dbReference type="ARBA" id="ARBA00012925"/>
    </source>
</evidence>
<accession>A0ABW5JBI3</accession>
<name>A0ABW5JBI3_9BACT</name>
<dbReference type="RefSeq" id="WP_340237767.1">
    <property type="nucleotide sequence ID" value="NZ_JBBEWC010000008.1"/>
</dbReference>
<dbReference type="InterPro" id="IPR036874">
    <property type="entry name" value="Carbonic_anhydrase_sf"/>
</dbReference>
<dbReference type="SUPFAM" id="SSF53056">
    <property type="entry name" value="beta-carbonic anhydrase, cab"/>
    <property type="match status" value="1"/>
</dbReference>
<dbReference type="NCBIfam" id="NF007756">
    <property type="entry name" value="PRK10437.1"/>
    <property type="match status" value="1"/>
</dbReference>